<dbReference type="InterPro" id="IPR016040">
    <property type="entry name" value="NAD(P)-bd_dom"/>
</dbReference>
<sequence>MRRLLVTGGMGFIGSNFIRYWLRRYPDDQVVNFDLLTYAGNPDNGADFGESAHYVFVRGDIADCAAVEQALSQYGIDTVVHFAAESHVDRSIDDPLRFVRTNVLGTQSLLEAARRRGIGKFIHVSTDEVYGTLGREGLFSETTPLAPNSPYSASKAGSDLLVRAYCETYRFPAVITRCSNNYGPYQFPEKLLPKTITHALRNEPIPVYGDGLNVRDWLHVEDHCSAIELAVLHGVCGEVYNIGGNNEMTNLDIVKRILQELGKPQSLIHFVADRLGHDRRYAIDSTKIRRELGWAPAYSVEDGLARTVRWYAAHTIWWERILSGAYRAGAAADEGGAAL</sequence>
<dbReference type="InterPro" id="IPR020904">
    <property type="entry name" value="Sc_DH/Rdtase_CS"/>
</dbReference>
<dbReference type="AlphaFoldDB" id="A0A4Q9E298"/>
<evidence type="ECO:0000313" key="11">
    <source>
        <dbReference type="Proteomes" id="UP000293142"/>
    </source>
</evidence>
<comment type="caution">
    <text evidence="10">The sequence shown here is derived from an EMBL/GenBank/DDBJ whole genome shotgun (WGS) entry which is preliminary data.</text>
</comment>
<dbReference type="InterPro" id="IPR005888">
    <property type="entry name" value="dTDP_Gluc_deHydtase"/>
</dbReference>
<dbReference type="PANTHER" id="PTHR43000">
    <property type="entry name" value="DTDP-D-GLUCOSE 4,6-DEHYDRATASE-RELATED"/>
    <property type="match status" value="1"/>
</dbReference>
<accession>A0A4Q9E298</accession>
<keyword evidence="11" id="KW-1185">Reference proteome</keyword>
<dbReference type="InterPro" id="IPR036291">
    <property type="entry name" value="NAD(P)-bd_dom_sf"/>
</dbReference>
<dbReference type="SUPFAM" id="SSF51735">
    <property type="entry name" value="NAD(P)-binding Rossmann-fold domains"/>
    <property type="match status" value="1"/>
</dbReference>
<evidence type="ECO:0000256" key="3">
    <source>
        <dbReference type="ARBA" id="ARBA00008178"/>
    </source>
</evidence>
<comment type="similarity">
    <text evidence="3 8">Belongs to the NAD(P)-dependent epimerase/dehydratase family. dTDP-glucose dehydratase subfamily.</text>
</comment>
<protein>
    <recommendedName>
        <fullName evidence="5 8">dTDP-glucose 4,6-dehydratase</fullName>
        <ecNumber evidence="4 8">4.2.1.46</ecNumber>
    </recommendedName>
</protein>
<evidence type="ECO:0000256" key="2">
    <source>
        <dbReference type="ARBA" id="ARBA00001911"/>
    </source>
</evidence>
<dbReference type="FunFam" id="3.40.50.720:FF:000304">
    <property type="entry name" value="UDP-glucose 4,6-dehydratase"/>
    <property type="match status" value="1"/>
</dbReference>
<keyword evidence="7 8" id="KW-0456">Lyase</keyword>
<dbReference type="EC" id="4.2.1.46" evidence="4 8"/>
<evidence type="ECO:0000256" key="6">
    <source>
        <dbReference type="ARBA" id="ARBA00023027"/>
    </source>
</evidence>
<dbReference type="EMBL" id="SIRE01000002">
    <property type="protein sequence ID" value="TBL81751.1"/>
    <property type="molecule type" value="Genomic_DNA"/>
</dbReference>
<dbReference type="GO" id="GO:0008460">
    <property type="term" value="F:dTDP-glucose 4,6-dehydratase activity"/>
    <property type="evidence" value="ECO:0007669"/>
    <property type="project" value="UniProtKB-EC"/>
</dbReference>
<dbReference type="Proteomes" id="UP000293142">
    <property type="component" value="Unassembled WGS sequence"/>
</dbReference>
<dbReference type="Gene3D" id="3.40.50.720">
    <property type="entry name" value="NAD(P)-binding Rossmann-like Domain"/>
    <property type="match status" value="1"/>
</dbReference>
<keyword evidence="6" id="KW-0520">NAD</keyword>
<dbReference type="OrthoDB" id="9811743at2"/>
<evidence type="ECO:0000313" key="10">
    <source>
        <dbReference type="EMBL" id="TBL81751.1"/>
    </source>
</evidence>
<dbReference type="Pfam" id="PF16363">
    <property type="entry name" value="GDP_Man_Dehyd"/>
    <property type="match status" value="1"/>
</dbReference>
<dbReference type="Gene3D" id="3.90.25.10">
    <property type="entry name" value="UDP-galactose 4-epimerase, domain 1"/>
    <property type="match status" value="1"/>
</dbReference>
<comment type="catalytic activity">
    <reaction evidence="1 8">
        <text>dTDP-alpha-D-glucose = dTDP-4-dehydro-6-deoxy-alpha-D-glucose + H2O</text>
        <dbReference type="Rhea" id="RHEA:17221"/>
        <dbReference type="ChEBI" id="CHEBI:15377"/>
        <dbReference type="ChEBI" id="CHEBI:57477"/>
        <dbReference type="ChEBI" id="CHEBI:57649"/>
        <dbReference type="EC" id="4.2.1.46"/>
    </reaction>
</comment>
<evidence type="ECO:0000256" key="5">
    <source>
        <dbReference type="ARBA" id="ARBA00016977"/>
    </source>
</evidence>
<reference evidence="10 11" key="1">
    <citation type="submission" date="2019-02" db="EMBL/GenBank/DDBJ databases">
        <title>Paenibacillus sp. nov., isolated from surface-sterilized tissue of Thalictrum simplex L.</title>
        <authorList>
            <person name="Tuo L."/>
        </authorList>
    </citation>
    <scope>NUCLEOTIDE SEQUENCE [LARGE SCALE GENOMIC DNA]</scope>
    <source>
        <strain evidence="10 11">N2SHLJ1</strain>
    </source>
</reference>
<dbReference type="CDD" id="cd05246">
    <property type="entry name" value="dTDP_GD_SDR_e"/>
    <property type="match status" value="1"/>
</dbReference>
<dbReference type="RefSeq" id="WP_131011537.1">
    <property type="nucleotide sequence ID" value="NZ_SIRE01000002.1"/>
</dbReference>
<gene>
    <name evidence="10" type="primary">rfbB</name>
    <name evidence="10" type="ORF">EYB31_01790</name>
</gene>
<name>A0A4Q9E298_9BACL</name>
<evidence type="ECO:0000256" key="7">
    <source>
        <dbReference type="ARBA" id="ARBA00023239"/>
    </source>
</evidence>
<evidence type="ECO:0000256" key="4">
    <source>
        <dbReference type="ARBA" id="ARBA00011990"/>
    </source>
</evidence>
<dbReference type="PROSITE" id="PS00061">
    <property type="entry name" value="ADH_SHORT"/>
    <property type="match status" value="1"/>
</dbReference>
<evidence type="ECO:0000259" key="9">
    <source>
        <dbReference type="Pfam" id="PF16363"/>
    </source>
</evidence>
<evidence type="ECO:0000256" key="8">
    <source>
        <dbReference type="RuleBase" id="RU004473"/>
    </source>
</evidence>
<dbReference type="NCBIfam" id="TIGR01181">
    <property type="entry name" value="dTDP_gluc_dehyt"/>
    <property type="match status" value="1"/>
</dbReference>
<proteinExistence type="inferred from homology"/>
<feature type="domain" description="NAD(P)-binding" evidence="9">
    <location>
        <begin position="5"/>
        <end position="306"/>
    </location>
</feature>
<comment type="cofactor">
    <cofactor evidence="2 8">
        <name>NAD(+)</name>
        <dbReference type="ChEBI" id="CHEBI:57540"/>
    </cofactor>
</comment>
<evidence type="ECO:0000256" key="1">
    <source>
        <dbReference type="ARBA" id="ARBA00001539"/>
    </source>
</evidence>
<organism evidence="10 11">
    <name type="scientific">Paenibacillus thalictri</name>
    <dbReference type="NCBI Taxonomy" id="2527873"/>
    <lineage>
        <taxon>Bacteria</taxon>
        <taxon>Bacillati</taxon>
        <taxon>Bacillota</taxon>
        <taxon>Bacilli</taxon>
        <taxon>Bacillales</taxon>
        <taxon>Paenibacillaceae</taxon>
        <taxon>Paenibacillus</taxon>
    </lineage>
</organism>
<dbReference type="GO" id="GO:0009225">
    <property type="term" value="P:nucleotide-sugar metabolic process"/>
    <property type="evidence" value="ECO:0007669"/>
    <property type="project" value="InterPro"/>
</dbReference>